<keyword evidence="7" id="KW-0336">GPI-anchor</keyword>
<dbReference type="GO" id="GO:0008270">
    <property type="term" value="F:zinc ion binding"/>
    <property type="evidence" value="ECO:0007669"/>
    <property type="project" value="UniProtKB-UniRule"/>
</dbReference>
<dbReference type="AlphaFoldDB" id="A0A224XI48"/>
<dbReference type="Gene3D" id="2.60.40.1730">
    <property type="entry name" value="tricorn interacting facor f3 domain"/>
    <property type="match status" value="1"/>
</dbReference>
<dbReference type="GO" id="GO:0098552">
    <property type="term" value="C:side of membrane"/>
    <property type="evidence" value="ECO:0007669"/>
    <property type="project" value="UniProtKB-KW"/>
</dbReference>
<dbReference type="InterPro" id="IPR001930">
    <property type="entry name" value="Peptidase_M1"/>
</dbReference>
<evidence type="ECO:0000256" key="5">
    <source>
        <dbReference type="ARBA" id="ARBA00022438"/>
    </source>
</evidence>
<comment type="subcellular location">
    <subcellularLocation>
        <location evidence="3">Cell membrane</location>
        <topology evidence="3">Lipid-anchor</topology>
        <topology evidence="3">GPI-anchor</topology>
    </subcellularLocation>
    <subcellularLocation>
        <location evidence="2">Membrane</location>
        <topology evidence="2">Single-pass type II membrane protein</topology>
    </subcellularLocation>
</comment>
<evidence type="ECO:0000256" key="20">
    <source>
        <dbReference type="ARBA" id="ARBA00023288"/>
    </source>
</evidence>
<dbReference type="FunFam" id="2.60.40.1910:FF:000008">
    <property type="entry name" value="Aminopeptidase"/>
    <property type="match status" value="1"/>
</dbReference>
<dbReference type="PANTHER" id="PTHR11533:SF253">
    <property type="entry name" value="AMINOPEPTIDASE-RELATED"/>
    <property type="match status" value="1"/>
</dbReference>
<dbReference type="InterPro" id="IPR014782">
    <property type="entry name" value="Peptidase_M1_dom"/>
</dbReference>
<name>A0A224XI48_9HEMI</name>
<evidence type="ECO:0000256" key="25">
    <source>
        <dbReference type="SAM" id="SignalP"/>
    </source>
</evidence>
<protein>
    <recommendedName>
        <fullName evidence="24">Aminopeptidase</fullName>
        <ecNumber evidence="24">3.4.11.-</ecNumber>
    </recommendedName>
</protein>
<proteinExistence type="inferred from homology"/>
<evidence type="ECO:0000256" key="2">
    <source>
        <dbReference type="ARBA" id="ARBA00004606"/>
    </source>
</evidence>
<dbReference type="GO" id="GO:0005737">
    <property type="term" value="C:cytoplasm"/>
    <property type="evidence" value="ECO:0007669"/>
    <property type="project" value="TreeGrafter"/>
</dbReference>
<keyword evidence="8 24" id="KW-0645">Protease</keyword>
<feature type="active site" description="Proton acceptor" evidence="21">
    <location>
        <position position="333"/>
    </location>
</feature>
<dbReference type="PRINTS" id="PR00756">
    <property type="entry name" value="ALADIPTASE"/>
</dbReference>
<dbReference type="GO" id="GO:0042277">
    <property type="term" value="F:peptide binding"/>
    <property type="evidence" value="ECO:0007669"/>
    <property type="project" value="TreeGrafter"/>
</dbReference>
<keyword evidence="6" id="KW-1003">Cell membrane</keyword>
<evidence type="ECO:0000256" key="15">
    <source>
        <dbReference type="ARBA" id="ARBA00022989"/>
    </source>
</evidence>
<feature type="binding site" evidence="22">
    <location>
        <position position="355"/>
    </location>
    <ligand>
        <name>Zn(2+)</name>
        <dbReference type="ChEBI" id="CHEBI:29105"/>
        <note>catalytic</note>
    </ligand>
</feature>
<dbReference type="GO" id="GO:0043171">
    <property type="term" value="P:peptide catabolic process"/>
    <property type="evidence" value="ECO:0007669"/>
    <property type="project" value="TreeGrafter"/>
</dbReference>
<evidence type="ECO:0000256" key="3">
    <source>
        <dbReference type="ARBA" id="ARBA00004609"/>
    </source>
</evidence>
<keyword evidence="15" id="KW-1133">Transmembrane helix</keyword>
<evidence type="ECO:0000256" key="19">
    <source>
        <dbReference type="ARBA" id="ARBA00023180"/>
    </source>
</evidence>
<evidence type="ECO:0000256" key="11">
    <source>
        <dbReference type="ARBA" id="ARBA00022729"/>
    </source>
</evidence>
<keyword evidence="14" id="KW-0735">Signal-anchor</keyword>
<feature type="signal peptide" evidence="25">
    <location>
        <begin position="1"/>
        <end position="16"/>
    </location>
</feature>
<evidence type="ECO:0000313" key="29">
    <source>
        <dbReference type="EMBL" id="JAW08120.1"/>
    </source>
</evidence>
<evidence type="ECO:0000256" key="13">
    <source>
        <dbReference type="ARBA" id="ARBA00022833"/>
    </source>
</evidence>
<evidence type="ECO:0000256" key="16">
    <source>
        <dbReference type="ARBA" id="ARBA00023049"/>
    </source>
</evidence>
<keyword evidence="19" id="KW-0325">Glycoprotein</keyword>
<dbReference type="GO" id="GO:0005886">
    <property type="term" value="C:plasma membrane"/>
    <property type="evidence" value="ECO:0007669"/>
    <property type="project" value="UniProtKB-SubCell"/>
</dbReference>
<dbReference type="Pfam" id="PF11838">
    <property type="entry name" value="ERAP1_C"/>
    <property type="match status" value="1"/>
</dbReference>
<dbReference type="Pfam" id="PF17900">
    <property type="entry name" value="Peptidase_M1_N"/>
    <property type="match status" value="1"/>
</dbReference>
<dbReference type="InterPro" id="IPR027268">
    <property type="entry name" value="Peptidase_M4/M1_CTD_sf"/>
</dbReference>
<evidence type="ECO:0000256" key="24">
    <source>
        <dbReference type="RuleBase" id="RU364040"/>
    </source>
</evidence>
<evidence type="ECO:0000256" key="21">
    <source>
        <dbReference type="PIRSR" id="PIRSR634016-1"/>
    </source>
</evidence>
<dbReference type="FunFam" id="2.60.40.1730:FF:000012">
    <property type="entry name" value="Aminopeptidase N"/>
    <property type="match status" value="1"/>
</dbReference>
<organism evidence="29">
    <name type="scientific">Panstrongylus lignarius</name>
    <dbReference type="NCBI Taxonomy" id="156445"/>
    <lineage>
        <taxon>Eukaryota</taxon>
        <taxon>Metazoa</taxon>
        <taxon>Ecdysozoa</taxon>
        <taxon>Arthropoda</taxon>
        <taxon>Hexapoda</taxon>
        <taxon>Insecta</taxon>
        <taxon>Pterygota</taxon>
        <taxon>Neoptera</taxon>
        <taxon>Paraneoptera</taxon>
        <taxon>Hemiptera</taxon>
        <taxon>Heteroptera</taxon>
        <taxon>Panheteroptera</taxon>
        <taxon>Cimicomorpha</taxon>
        <taxon>Reduviidae</taxon>
        <taxon>Triatominae</taxon>
        <taxon>Panstrongylus</taxon>
    </lineage>
</organism>
<keyword evidence="12 24" id="KW-0378">Hydrolase</keyword>
<dbReference type="GO" id="GO:0016285">
    <property type="term" value="F:alanyl aminopeptidase activity"/>
    <property type="evidence" value="ECO:0007669"/>
    <property type="project" value="UniProtKB-EC"/>
</dbReference>
<dbReference type="Gene3D" id="1.25.50.20">
    <property type="match status" value="1"/>
</dbReference>
<evidence type="ECO:0000256" key="23">
    <source>
        <dbReference type="PIRSR" id="PIRSR634016-4"/>
    </source>
</evidence>
<evidence type="ECO:0000256" key="8">
    <source>
        <dbReference type="ARBA" id="ARBA00022670"/>
    </source>
</evidence>
<feature type="chain" id="PRO_5012510855" description="Aminopeptidase" evidence="25">
    <location>
        <begin position="17"/>
        <end position="917"/>
    </location>
</feature>
<dbReference type="FunFam" id="1.10.390.10:FF:000001">
    <property type="entry name" value="Aminopeptidase"/>
    <property type="match status" value="1"/>
</dbReference>
<evidence type="ECO:0000259" key="26">
    <source>
        <dbReference type="Pfam" id="PF01433"/>
    </source>
</evidence>
<dbReference type="InterPro" id="IPR045357">
    <property type="entry name" value="Aminopeptidase_N-like_N"/>
</dbReference>
<evidence type="ECO:0000256" key="1">
    <source>
        <dbReference type="ARBA" id="ARBA00000098"/>
    </source>
</evidence>
<keyword evidence="20" id="KW-0449">Lipoprotein</keyword>
<evidence type="ECO:0000256" key="17">
    <source>
        <dbReference type="ARBA" id="ARBA00023136"/>
    </source>
</evidence>
<dbReference type="InterPro" id="IPR050344">
    <property type="entry name" value="Peptidase_M1_aminopeptidases"/>
</dbReference>
<feature type="binding site" evidence="22">
    <location>
        <position position="336"/>
    </location>
    <ligand>
        <name>Zn(2+)</name>
        <dbReference type="ChEBI" id="CHEBI:29105"/>
        <note>catalytic</note>
    </ligand>
</feature>
<feature type="domain" description="Aminopeptidase N-like N-terminal" evidence="28">
    <location>
        <begin position="28"/>
        <end position="224"/>
    </location>
</feature>
<dbReference type="GO" id="GO:0006508">
    <property type="term" value="P:proteolysis"/>
    <property type="evidence" value="ECO:0007669"/>
    <property type="project" value="UniProtKB-KW"/>
</dbReference>
<keyword evidence="11 25" id="KW-0732">Signal</keyword>
<keyword evidence="5 24" id="KW-0031">Aminopeptidase</keyword>
<feature type="site" description="Transition state stabilizer" evidence="23">
    <location>
        <position position="418"/>
    </location>
</feature>
<dbReference type="SUPFAM" id="SSF55486">
    <property type="entry name" value="Metalloproteases ('zincins'), catalytic domain"/>
    <property type="match status" value="1"/>
</dbReference>
<keyword evidence="13 22" id="KW-0862">Zinc</keyword>
<evidence type="ECO:0000259" key="27">
    <source>
        <dbReference type="Pfam" id="PF11838"/>
    </source>
</evidence>
<dbReference type="CDD" id="cd09601">
    <property type="entry name" value="M1_APN-Q_like"/>
    <property type="match status" value="1"/>
</dbReference>
<feature type="domain" description="ERAP1-like C-terminal" evidence="27">
    <location>
        <begin position="570"/>
        <end position="896"/>
    </location>
</feature>
<reference evidence="29" key="1">
    <citation type="journal article" date="2018" name="PLoS Negl. Trop. Dis.">
        <title>An insight into the salivary gland and fat body transcriptome of Panstrongylus lignarius (Hemiptera: Heteroptera), the main vector of Chagas disease in Peru.</title>
        <authorList>
            <person name="Nevoa J.C."/>
            <person name="Mendes M.T."/>
            <person name="da Silva M.V."/>
            <person name="Soares S.C."/>
            <person name="Oliveira C.J.F."/>
            <person name="Ribeiro J.M.C."/>
        </authorList>
    </citation>
    <scope>NUCLEOTIDE SEQUENCE</scope>
</reference>
<keyword evidence="17" id="KW-0472">Membrane</keyword>
<evidence type="ECO:0000256" key="6">
    <source>
        <dbReference type="ARBA" id="ARBA00022475"/>
    </source>
</evidence>
<evidence type="ECO:0000256" key="7">
    <source>
        <dbReference type="ARBA" id="ARBA00022622"/>
    </source>
</evidence>
<feature type="domain" description="Peptidase M1 membrane alanine aminopeptidase" evidence="26">
    <location>
        <begin position="266"/>
        <end position="484"/>
    </location>
</feature>
<evidence type="ECO:0000256" key="18">
    <source>
        <dbReference type="ARBA" id="ARBA00023157"/>
    </source>
</evidence>
<sequence length="917" mass="106770">MRLLLILTYCFSCVYALPGYRLPGDVIPQNYRLEILADIDEPNFNFSGNVWIKIHCVKSTNTIILHTKDLEIPEEEVELKEVIGDDNEVAQIPITQQRLVPENEFYIIKLEQNLKSGKTYILYMPFSGPLSQGLVGFYRSNYRDKASNTTKWLAVTQFEAIHARKAFPCFDEPAMKAKFSIRIGHRDKFKSISNMPLIKTLPVENRKGWIWNEFEESIPMSTYLVAYLVGDFDYREAPLKENNITFRIWCRKEAINQVEFAKYVGPEVLEYYEQYFDVKYPLPKQDMAAIPDFNAGAMENWGLITYRETDLLYDEKNSAILNKQRVASVIAHELAHQWFGNLVTMKWWTDLWLNEGFATYVSQLGVNKVFPEWNYIEEDIVDSIEVVYELDSLKTSHQISKEIGNPNEISQIFDTISYRKGSAIIHMMHKFLGQSFEHGVSDYLKEHKYGNAEQDDLWKSLTERAHKEGSLRKELTVKEIMDSWTLQTGYPILTVERNYKLGTVQISQKRYLKIPPESKDASGEESKSCWWVPLTYTSQYEHDFNNTATKEWLKCGQLLQLKDVAKADEWLILNINIAGLYRVQYDDRNWRMIVKTLNSDNYKLISPLNRANLLLDVFDFAWRGDVDYTLAFEVLSYLIRETDYVPFNAGLGRLHAIGQMLKRTPAYGQYTDFIRRLIKPIYQRYNKLLEVPDKLGDLRMHILLNKWACTYGVGTCRKQAEDIFSKWQSQADPDSNNPIPTNVRHIVYCTIIKFGDADTWDFLWERYLNSNHGSEKNHILSALACSRDIWVLNRYLEWSIDDKSFIRKQDSSWTFGSVAGHSIGHYVACDFLQSKLFDINKYHADRASVIGKYLNSCARNLIFKEETDKWKQFVGEHKDELKGAKLAADQTIETVTANTKWYNKHYKAILKVLAATQ</sequence>
<keyword evidence="18" id="KW-1015">Disulfide bond</keyword>
<dbReference type="GO" id="GO:0070006">
    <property type="term" value="F:metalloaminopeptidase activity"/>
    <property type="evidence" value="ECO:0007669"/>
    <property type="project" value="TreeGrafter"/>
</dbReference>
<evidence type="ECO:0000256" key="14">
    <source>
        <dbReference type="ARBA" id="ARBA00022968"/>
    </source>
</evidence>
<feature type="binding site" evidence="22">
    <location>
        <position position="332"/>
    </location>
    <ligand>
        <name>Zn(2+)</name>
        <dbReference type="ChEBI" id="CHEBI:29105"/>
        <note>catalytic</note>
    </ligand>
</feature>
<comment type="cofactor">
    <cofactor evidence="22 24">
        <name>Zn(2+)</name>
        <dbReference type="ChEBI" id="CHEBI:29105"/>
    </cofactor>
    <text evidence="22 24">Binds 1 zinc ion per subunit.</text>
</comment>
<evidence type="ECO:0000256" key="9">
    <source>
        <dbReference type="ARBA" id="ARBA00022692"/>
    </source>
</evidence>
<dbReference type="EC" id="3.4.11.-" evidence="24"/>
<evidence type="ECO:0000256" key="22">
    <source>
        <dbReference type="PIRSR" id="PIRSR634016-3"/>
    </source>
</evidence>
<keyword evidence="9" id="KW-0812">Transmembrane</keyword>
<dbReference type="InterPro" id="IPR042097">
    <property type="entry name" value="Aminopeptidase_N-like_N_sf"/>
</dbReference>
<evidence type="ECO:0000256" key="12">
    <source>
        <dbReference type="ARBA" id="ARBA00022801"/>
    </source>
</evidence>
<dbReference type="Pfam" id="PF01433">
    <property type="entry name" value="Peptidase_M1"/>
    <property type="match status" value="1"/>
</dbReference>
<dbReference type="GO" id="GO:0005615">
    <property type="term" value="C:extracellular space"/>
    <property type="evidence" value="ECO:0007669"/>
    <property type="project" value="TreeGrafter"/>
</dbReference>
<accession>A0A224XI48</accession>
<dbReference type="Gene3D" id="2.60.40.1910">
    <property type="match status" value="1"/>
</dbReference>
<comment type="similarity">
    <text evidence="4 24">Belongs to the peptidase M1 family.</text>
</comment>
<dbReference type="PANTHER" id="PTHR11533">
    <property type="entry name" value="PROTEASE M1 ZINC METALLOPROTEASE"/>
    <property type="match status" value="1"/>
</dbReference>
<dbReference type="Gene3D" id="1.10.390.10">
    <property type="entry name" value="Neutral Protease Domain 2"/>
    <property type="match status" value="1"/>
</dbReference>
<dbReference type="SUPFAM" id="SSF63737">
    <property type="entry name" value="Leukotriene A4 hydrolase N-terminal domain"/>
    <property type="match status" value="1"/>
</dbReference>
<dbReference type="InterPro" id="IPR034016">
    <property type="entry name" value="M1_APN-typ"/>
</dbReference>
<evidence type="ECO:0000256" key="4">
    <source>
        <dbReference type="ARBA" id="ARBA00010136"/>
    </source>
</evidence>
<keyword evidence="16 24" id="KW-0482">Metalloprotease</keyword>
<evidence type="ECO:0000256" key="10">
    <source>
        <dbReference type="ARBA" id="ARBA00022723"/>
    </source>
</evidence>
<keyword evidence="10 22" id="KW-0479">Metal-binding</keyword>
<dbReference type="EMBL" id="GFTR01008306">
    <property type="protein sequence ID" value="JAW08120.1"/>
    <property type="molecule type" value="Transcribed_RNA"/>
</dbReference>
<comment type="catalytic activity">
    <reaction evidence="1">
        <text>Release of an N-terminal amino acid, Xaa-|-Yaa- from a peptide, amide or arylamide. Xaa is preferably Ala, but may be most amino acids including Pro (slow action). When a terminal hydrophobic residue is followed by a prolyl residue, the two may be released as an intact Xaa-Pro dipeptide.</text>
        <dbReference type="EC" id="3.4.11.2"/>
    </reaction>
</comment>
<dbReference type="FunFam" id="1.25.50.20:FF:000001">
    <property type="entry name" value="Aminopeptidase"/>
    <property type="match status" value="1"/>
</dbReference>
<dbReference type="InterPro" id="IPR024571">
    <property type="entry name" value="ERAP1-like_C_dom"/>
</dbReference>
<evidence type="ECO:0000259" key="28">
    <source>
        <dbReference type="Pfam" id="PF17900"/>
    </source>
</evidence>